<dbReference type="InterPro" id="IPR021109">
    <property type="entry name" value="Peptidase_aspartic_dom_sf"/>
</dbReference>
<evidence type="ECO:0000313" key="3">
    <source>
        <dbReference type="EMBL" id="VFQ95094.1"/>
    </source>
</evidence>
<accession>A0A484N551</accession>
<protein>
    <recommendedName>
        <fullName evidence="2">Retrotransposon gag domain-containing protein</fullName>
    </recommendedName>
</protein>
<reference evidence="3 4" key="1">
    <citation type="submission" date="2018-04" db="EMBL/GenBank/DDBJ databases">
        <authorList>
            <person name="Vogel A."/>
        </authorList>
    </citation>
    <scope>NUCLEOTIDE SEQUENCE [LARGE SCALE GENOMIC DNA]</scope>
</reference>
<sequence length="456" mass="51651">MSQESTHGQYVPEPEHVSVHTVNTEGSSFTPPGEGGKQQNQPEPAGHPPAVPPPVVPPPVMPPLAIPQVAYEQMFPAMMAHYMQHMAQLMPMFQPPPPPQPQPRIVTFKTLKDNGAKEFRGDKMGEPQIALDWLEQMDRVRPWDRFDRAFTKEYVPTRYREERRDEFVALKQEGISLPELRQKFDYLSQYATSLVSTLEDRLNEFVKKLRPDLRPYAALITTTDFNAAYDLIGISGGIARQTLAASLFFLELRISLPHHIQHGVSSLQQQIISRDHVRSSSTLSYICVGMPANSVIVRSDLEIPTVVSNPLGHSMRLHHIYHRCPLSVQGKQFPADLIELPHKEFDIILGIDWLTEHRAVVDCSCWTVRLRAEDGSDVSLSGEVFPKAPEFISSLSARCLICKKCEMFLCHVQDMRKESPRQQDIRTVCDFPDVFPEDLPGLPPPREVEFSINLIP</sequence>
<dbReference type="Pfam" id="PF03732">
    <property type="entry name" value="Retrotrans_gag"/>
    <property type="match status" value="1"/>
</dbReference>
<evidence type="ECO:0000256" key="1">
    <source>
        <dbReference type="SAM" id="MobiDB-lite"/>
    </source>
</evidence>
<organism evidence="3 4">
    <name type="scientific">Cuscuta campestris</name>
    <dbReference type="NCBI Taxonomy" id="132261"/>
    <lineage>
        <taxon>Eukaryota</taxon>
        <taxon>Viridiplantae</taxon>
        <taxon>Streptophyta</taxon>
        <taxon>Embryophyta</taxon>
        <taxon>Tracheophyta</taxon>
        <taxon>Spermatophyta</taxon>
        <taxon>Magnoliopsida</taxon>
        <taxon>eudicotyledons</taxon>
        <taxon>Gunneridae</taxon>
        <taxon>Pentapetalae</taxon>
        <taxon>asterids</taxon>
        <taxon>lamiids</taxon>
        <taxon>Solanales</taxon>
        <taxon>Convolvulaceae</taxon>
        <taxon>Cuscuteae</taxon>
        <taxon>Cuscuta</taxon>
        <taxon>Cuscuta subgen. Grammica</taxon>
        <taxon>Cuscuta sect. Cleistogrammica</taxon>
    </lineage>
</organism>
<dbReference type="PANTHER" id="PTHR15503:SF45">
    <property type="entry name" value="RNA-DIRECTED DNA POLYMERASE HOMOLOG"/>
    <property type="match status" value="1"/>
</dbReference>
<dbReference type="EMBL" id="OOIL02005492">
    <property type="protein sequence ID" value="VFQ95094.1"/>
    <property type="molecule type" value="Genomic_DNA"/>
</dbReference>
<dbReference type="PANTHER" id="PTHR15503">
    <property type="entry name" value="LDOC1 RELATED"/>
    <property type="match status" value="1"/>
</dbReference>
<dbReference type="Pfam" id="PF08284">
    <property type="entry name" value="RVP_2"/>
    <property type="match status" value="1"/>
</dbReference>
<dbReference type="CDD" id="cd00303">
    <property type="entry name" value="retropepsin_like"/>
    <property type="match status" value="1"/>
</dbReference>
<dbReference type="InterPro" id="IPR032567">
    <property type="entry name" value="RTL1-rel"/>
</dbReference>
<name>A0A484N551_9ASTE</name>
<dbReference type="AlphaFoldDB" id="A0A484N551"/>
<feature type="compositionally biased region" description="Pro residues" evidence="1">
    <location>
        <begin position="45"/>
        <end position="56"/>
    </location>
</feature>
<gene>
    <name evidence="3" type="ORF">CCAM_LOCUS36870</name>
</gene>
<feature type="domain" description="Retrotransposon gag" evidence="2">
    <location>
        <begin position="135"/>
        <end position="210"/>
    </location>
</feature>
<dbReference type="Proteomes" id="UP000595140">
    <property type="component" value="Unassembled WGS sequence"/>
</dbReference>
<dbReference type="OrthoDB" id="2272416at2759"/>
<dbReference type="InterPro" id="IPR005162">
    <property type="entry name" value="Retrotrans_gag_dom"/>
</dbReference>
<keyword evidence="4" id="KW-1185">Reference proteome</keyword>
<evidence type="ECO:0000259" key="2">
    <source>
        <dbReference type="Pfam" id="PF03732"/>
    </source>
</evidence>
<feature type="non-terminal residue" evidence="3">
    <location>
        <position position="456"/>
    </location>
</feature>
<feature type="compositionally biased region" description="Polar residues" evidence="1">
    <location>
        <begin position="20"/>
        <end position="30"/>
    </location>
</feature>
<dbReference type="Gene3D" id="2.40.70.10">
    <property type="entry name" value="Acid Proteases"/>
    <property type="match status" value="1"/>
</dbReference>
<proteinExistence type="predicted"/>
<feature type="region of interest" description="Disordered" evidence="1">
    <location>
        <begin position="1"/>
        <end position="56"/>
    </location>
</feature>
<evidence type="ECO:0000313" key="4">
    <source>
        <dbReference type="Proteomes" id="UP000595140"/>
    </source>
</evidence>